<dbReference type="RefSeq" id="XP_046120010.1">
    <property type="nucleotide sequence ID" value="XM_046260509.1"/>
</dbReference>
<protein>
    <submittedName>
        <fullName evidence="1">Uncharacterized protein</fullName>
    </submittedName>
</protein>
<accession>A0A9P7ZQP9</accession>
<dbReference type="EMBL" id="MU251249">
    <property type="protein sequence ID" value="KAG9256086.1"/>
    <property type="molecule type" value="Genomic_DNA"/>
</dbReference>
<evidence type="ECO:0000313" key="2">
    <source>
        <dbReference type="Proteomes" id="UP000887229"/>
    </source>
</evidence>
<dbReference type="Proteomes" id="UP000887229">
    <property type="component" value="Unassembled WGS sequence"/>
</dbReference>
<name>A0A9P7ZQP9_9HYPO</name>
<comment type="caution">
    <text evidence="1">The sequence shown here is derived from an EMBL/GenBank/DDBJ whole genome shotgun (WGS) entry which is preliminary data.</text>
</comment>
<dbReference type="AlphaFoldDB" id="A0A9P7ZQP9"/>
<reference evidence="1" key="1">
    <citation type="journal article" date="2021" name="IMA Fungus">
        <title>Genomic characterization of three marine fungi, including Emericellopsis atlantica sp. nov. with signatures of a generalist lifestyle and marine biomass degradation.</title>
        <authorList>
            <person name="Hagestad O.C."/>
            <person name="Hou L."/>
            <person name="Andersen J.H."/>
            <person name="Hansen E.H."/>
            <person name="Altermark B."/>
            <person name="Li C."/>
            <person name="Kuhnert E."/>
            <person name="Cox R.J."/>
            <person name="Crous P.W."/>
            <person name="Spatafora J.W."/>
            <person name="Lail K."/>
            <person name="Amirebrahimi M."/>
            <person name="Lipzen A."/>
            <person name="Pangilinan J."/>
            <person name="Andreopoulos W."/>
            <person name="Hayes R.D."/>
            <person name="Ng V."/>
            <person name="Grigoriev I.V."/>
            <person name="Jackson S.A."/>
            <person name="Sutton T.D.S."/>
            <person name="Dobson A.D.W."/>
            <person name="Rama T."/>
        </authorList>
    </citation>
    <scope>NUCLEOTIDE SEQUENCE</scope>
    <source>
        <strain evidence="1">TS7</strain>
    </source>
</reference>
<proteinExistence type="predicted"/>
<organism evidence="1 2">
    <name type="scientific">Emericellopsis atlantica</name>
    <dbReference type="NCBI Taxonomy" id="2614577"/>
    <lineage>
        <taxon>Eukaryota</taxon>
        <taxon>Fungi</taxon>
        <taxon>Dikarya</taxon>
        <taxon>Ascomycota</taxon>
        <taxon>Pezizomycotina</taxon>
        <taxon>Sordariomycetes</taxon>
        <taxon>Hypocreomycetidae</taxon>
        <taxon>Hypocreales</taxon>
        <taxon>Bionectriaceae</taxon>
        <taxon>Emericellopsis</taxon>
    </lineage>
</organism>
<evidence type="ECO:0000313" key="1">
    <source>
        <dbReference type="EMBL" id="KAG9256086.1"/>
    </source>
</evidence>
<dbReference type="GeneID" id="70291412"/>
<sequence>MSKNRAMPGGREAKPSKVARHGDWLHIRISSVLPSRCCNDGIADVMNRTQLVMNADMMINTRPGTPQLPPVLNDMRPASQHCMGTGRSAGAAIIRQQLTKACLPHQQHWTDNHQAGVAGLLQRISTSANSGRRLAAAVLTNPGQWARSAYVPPLETGLVASLILTQQNAKETRSKPHDAHFSCRRRVRAILTVPTWPCLATETTTALDYVAIR</sequence>
<gene>
    <name evidence="1" type="ORF">F5Z01DRAFT_537987</name>
</gene>
<keyword evidence="2" id="KW-1185">Reference proteome</keyword>